<evidence type="ECO:0000256" key="9">
    <source>
        <dbReference type="ARBA" id="ARBA00023310"/>
    </source>
</evidence>
<gene>
    <name evidence="11 14" type="primary">atpF</name>
</gene>
<proteinExistence type="inferred from homology"/>
<evidence type="ECO:0000256" key="11">
    <source>
        <dbReference type="HAMAP-Rule" id="MF_01398"/>
    </source>
</evidence>
<dbReference type="PANTHER" id="PTHR34264">
    <property type="entry name" value="ATP SYNTHASE SUBUNIT B, CHLOROPLASTIC"/>
    <property type="match status" value="1"/>
</dbReference>
<evidence type="ECO:0000313" key="14">
    <source>
        <dbReference type="EMBL" id="QBX98100.1"/>
    </source>
</evidence>
<dbReference type="GO" id="GO:0045259">
    <property type="term" value="C:proton-transporting ATP synthase complex"/>
    <property type="evidence" value="ECO:0007669"/>
    <property type="project" value="UniProtKB-KW"/>
</dbReference>
<keyword evidence="3 11" id="KW-0138">CF(0)</keyword>
<dbReference type="InterPro" id="IPR002146">
    <property type="entry name" value="ATP_synth_b/b'su_bac/chlpt"/>
</dbReference>
<dbReference type="EMBL" id="MK085993">
    <property type="protein sequence ID" value="QBX98100.1"/>
    <property type="molecule type" value="Genomic_DNA"/>
</dbReference>
<evidence type="ECO:0000256" key="1">
    <source>
        <dbReference type="ARBA" id="ARBA00004167"/>
    </source>
</evidence>
<comment type="function">
    <text evidence="11">Component of the F(0) channel, it forms part of the peripheral stalk, linking F(1) to F(0).</text>
</comment>
<evidence type="ECO:0000256" key="10">
    <source>
        <dbReference type="ARBA" id="ARBA00025198"/>
    </source>
</evidence>
<keyword evidence="14" id="KW-0934">Plastid</keyword>
<dbReference type="GO" id="GO:0046933">
    <property type="term" value="F:proton-transporting ATP synthase activity, rotational mechanism"/>
    <property type="evidence" value="ECO:0007669"/>
    <property type="project" value="UniProtKB-UniRule"/>
</dbReference>
<keyword evidence="11" id="KW-0793">Thylakoid</keyword>
<comment type="subunit">
    <text evidence="11">F-type ATPases have 2 components, F(1) - the catalytic core - and F(0) - the membrane proton channel. F(1) has five subunits: alpha(3), beta(3), gamma(1), delta(1), epsilon(1). F(0) has four main subunits: a(1), b(1), b'(1) and c(10-14). The alpha and beta chains form an alternating ring which encloses part of the gamma chain. F(1) is attached to F(0) by a central stalk formed by the gamma and epsilon chains, while a peripheral stalk is formed by the delta, b and b' chains.</text>
</comment>
<dbReference type="GeneID" id="40351105"/>
<geneLocation type="chloroplast" evidence="14"/>
<keyword evidence="9 11" id="KW-0066">ATP synthesis</keyword>
<evidence type="ECO:0000256" key="5">
    <source>
        <dbReference type="ARBA" id="ARBA00022781"/>
    </source>
</evidence>
<evidence type="ECO:0000256" key="13">
    <source>
        <dbReference type="SAM" id="Coils"/>
    </source>
</evidence>
<keyword evidence="4 11" id="KW-0812">Transmembrane</keyword>
<evidence type="ECO:0000256" key="7">
    <source>
        <dbReference type="ARBA" id="ARBA00023065"/>
    </source>
</evidence>
<dbReference type="HAMAP" id="MF_01398">
    <property type="entry name" value="ATP_synth_b_bprime"/>
    <property type="match status" value="1"/>
</dbReference>
<keyword evidence="5 11" id="KW-0375">Hydrogen ion transport</keyword>
<name>A0A4D6C356_9CHLO</name>
<evidence type="ECO:0000256" key="3">
    <source>
        <dbReference type="ARBA" id="ARBA00022547"/>
    </source>
</evidence>
<comment type="similarity">
    <text evidence="11 12">Belongs to the ATPase B chain family.</text>
</comment>
<feature type="transmembrane region" description="Helical" evidence="11">
    <location>
        <begin position="22"/>
        <end position="44"/>
    </location>
</feature>
<organism evidence="14">
    <name type="scientific">Chloroparvula japonica</name>
    <dbReference type="NCBI Taxonomy" id="1411623"/>
    <lineage>
        <taxon>Eukaryota</taxon>
        <taxon>Viridiplantae</taxon>
        <taxon>Chlorophyta</taxon>
        <taxon>Chloropicophyceae</taxon>
        <taxon>Chloropicales</taxon>
        <taxon>Chloropicaceae</taxon>
        <taxon>Chloroparvula</taxon>
    </lineage>
</organism>
<keyword evidence="14" id="KW-0150">Chloroplast</keyword>
<keyword evidence="13" id="KW-0175">Coiled coil</keyword>
<protein>
    <recommendedName>
        <fullName evidence="11">ATP synthase subunit b, chloroplastic</fullName>
    </recommendedName>
    <alternativeName>
        <fullName evidence="11">ATP synthase F(0) sector subunit b</fullName>
    </alternativeName>
    <alternativeName>
        <fullName evidence="11">ATPase subunit I</fullName>
    </alternativeName>
</protein>
<keyword evidence="8 11" id="KW-0472">Membrane</keyword>
<dbReference type="GO" id="GO:0009535">
    <property type="term" value="C:chloroplast thylakoid membrane"/>
    <property type="evidence" value="ECO:0007669"/>
    <property type="project" value="UniProtKB-SubCell"/>
</dbReference>
<dbReference type="PANTHER" id="PTHR34264:SF3">
    <property type="entry name" value="ATP SYNTHASE SUBUNIT B, CHLOROPLASTIC"/>
    <property type="match status" value="1"/>
</dbReference>
<comment type="function">
    <text evidence="10 11">F(1)F(0) ATP synthase produces ATP from ADP in the presence of a proton or sodium gradient. F-type ATPases consist of two structural domains, F(1) containing the extramembraneous catalytic core and F(0) containing the membrane proton channel, linked together by a central stalk and a peripheral stalk. During catalysis, ATP synthesis in the catalytic domain of F(1) is coupled via a rotary mechanism of the central stalk subunits to proton translocation.</text>
</comment>
<evidence type="ECO:0000256" key="4">
    <source>
        <dbReference type="ARBA" id="ARBA00022692"/>
    </source>
</evidence>
<dbReference type="Pfam" id="PF00430">
    <property type="entry name" value="ATP-synt_B"/>
    <property type="match status" value="1"/>
</dbReference>
<dbReference type="CDD" id="cd06503">
    <property type="entry name" value="ATP-synt_Fo_b"/>
    <property type="match status" value="1"/>
</dbReference>
<keyword evidence="7 11" id="KW-0406">Ion transport</keyword>
<keyword evidence="6 11" id="KW-1133">Transmembrane helix</keyword>
<comment type="miscellaneous">
    <text evidence="11">In plastids the F-type ATPase is also known as CF(1)CF(0).</text>
</comment>
<dbReference type="AlphaFoldDB" id="A0A4D6C356"/>
<accession>A0A4D6C356</accession>
<reference evidence="14" key="1">
    <citation type="journal article" date="2019" name="Genome Biol. Evol.">
        <title>Tracing the Evolution of the Plastome and Mitogenome in the Chloropicophyceae Uncovered Convergent tRNA Gene Losses and a Variant Plastid Genetic Code.</title>
        <authorList>
            <person name="Turmel M."/>
            <person name="Dos Santos A.L."/>
            <person name="Otis C."/>
            <person name="Sergerie R."/>
            <person name="Lemieux C."/>
        </authorList>
    </citation>
    <scope>NUCLEOTIDE SEQUENCE</scope>
</reference>
<evidence type="ECO:0000256" key="2">
    <source>
        <dbReference type="ARBA" id="ARBA00022448"/>
    </source>
</evidence>
<comment type="subcellular location">
    <subcellularLocation>
        <location evidence="1">Membrane</location>
        <topology evidence="1">Single-pass membrane protein</topology>
    </subcellularLocation>
    <subcellularLocation>
        <location evidence="11">Plastid</location>
        <location evidence="11">Chloroplast thylakoid membrane</location>
        <topology evidence="11">Single-pass membrane protein</topology>
    </subcellularLocation>
</comment>
<keyword evidence="2 11" id="KW-0813">Transport</keyword>
<dbReference type="RefSeq" id="YP_009646392.1">
    <property type="nucleotide sequence ID" value="NC_042487.1"/>
</dbReference>
<evidence type="ECO:0000256" key="8">
    <source>
        <dbReference type="ARBA" id="ARBA00023136"/>
    </source>
</evidence>
<sequence>MWNLVQEQALVELNTNIFETNLVNLAIVLGVVIVLGGDALTSALDERRRSILTSLEDANNRFQEAQERLNNVQAKLDQAKAEAASIASAAPSEADNAAERVFEAASVEMDRLRQRIDSEKTLAASQTSGAIYRWMINSSIQVARTGLTVTKLNAKQEPILGSCIQKLEKIQVNQIQVNSSRVQA</sequence>
<feature type="coiled-coil region" evidence="13">
    <location>
        <begin position="48"/>
        <end position="89"/>
    </location>
</feature>
<evidence type="ECO:0000256" key="6">
    <source>
        <dbReference type="ARBA" id="ARBA00022989"/>
    </source>
</evidence>
<evidence type="ECO:0000256" key="12">
    <source>
        <dbReference type="RuleBase" id="RU003848"/>
    </source>
</evidence>